<dbReference type="Proteomes" id="UP000789901">
    <property type="component" value="Unassembled WGS sequence"/>
</dbReference>
<dbReference type="EMBL" id="CAJVQB010117301">
    <property type="protein sequence ID" value="CAG8852887.1"/>
    <property type="molecule type" value="Genomic_DNA"/>
</dbReference>
<sequence>RIVKSTEEREEELVNESKEVLKEVKKHFMQQFRKWASLASNLPGRWKSRFQPIKELSP</sequence>
<organism evidence="1 2">
    <name type="scientific">Gigaspora margarita</name>
    <dbReference type="NCBI Taxonomy" id="4874"/>
    <lineage>
        <taxon>Eukaryota</taxon>
        <taxon>Fungi</taxon>
        <taxon>Fungi incertae sedis</taxon>
        <taxon>Mucoromycota</taxon>
        <taxon>Glomeromycotina</taxon>
        <taxon>Glomeromycetes</taxon>
        <taxon>Diversisporales</taxon>
        <taxon>Gigasporaceae</taxon>
        <taxon>Gigaspora</taxon>
    </lineage>
</organism>
<accession>A0ABN7XCF9</accession>
<reference evidence="1 2" key="1">
    <citation type="submission" date="2021-06" db="EMBL/GenBank/DDBJ databases">
        <authorList>
            <person name="Kallberg Y."/>
            <person name="Tangrot J."/>
            <person name="Rosling A."/>
        </authorList>
    </citation>
    <scope>NUCLEOTIDE SEQUENCE [LARGE SCALE GENOMIC DNA]</scope>
    <source>
        <strain evidence="1 2">120-4 pot B 10/14</strain>
    </source>
</reference>
<proteinExistence type="predicted"/>
<comment type="caution">
    <text evidence="1">The sequence shown here is derived from an EMBL/GenBank/DDBJ whole genome shotgun (WGS) entry which is preliminary data.</text>
</comment>
<protein>
    <submittedName>
        <fullName evidence="1">11157_t:CDS:1</fullName>
    </submittedName>
</protein>
<name>A0ABN7XCF9_GIGMA</name>
<keyword evidence="2" id="KW-1185">Reference proteome</keyword>
<feature type="non-terminal residue" evidence="1">
    <location>
        <position position="58"/>
    </location>
</feature>
<feature type="non-terminal residue" evidence="1">
    <location>
        <position position="1"/>
    </location>
</feature>
<gene>
    <name evidence="1" type="ORF">GMARGA_LOCUS41708</name>
</gene>
<evidence type="ECO:0000313" key="2">
    <source>
        <dbReference type="Proteomes" id="UP000789901"/>
    </source>
</evidence>
<evidence type="ECO:0000313" key="1">
    <source>
        <dbReference type="EMBL" id="CAG8852887.1"/>
    </source>
</evidence>